<dbReference type="Proteomes" id="UP001595456">
    <property type="component" value="Unassembled WGS sequence"/>
</dbReference>
<accession>A0ABV7E3P7</accession>
<gene>
    <name evidence="1" type="ORF">ACFODU_00235</name>
</gene>
<sequence length="97" mass="10843">MGLPRARTRQREGKIMPLAQVKSSNPKALKTLRPTDASHCNFGLSVGRRCEEFDDIAHADKIAVFRPQRKITDNVNGTLRIEIIPLTAGKNSVEFEL</sequence>
<evidence type="ECO:0000313" key="2">
    <source>
        <dbReference type="Proteomes" id="UP001595456"/>
    </source>
</evidence>
<evidence type="ECO:0000313" key="1">
    <source>
        <dbReference type="EMBL" id="MFC3096226.1"/>
    </source>
</evidence>
<organism evidence="1 2">
    <name type="scientific">Alteraurantiacibacter palmitatis</name>
    <dbReference type="NCBI Taxonomy" id="2054628"/>
    <lineage>
        <taxon>Bacteria</taxon>
        <taxon>Pseudomonadati</taxon>
        <taxon>Pseudomonadota</taxon>
        <taxon>Alphaproteobacteria</taxon>
        <taxon>Sphingomonadales</taxon>
        <taxon>Erythrobacteraceae</taxon>
        <taxon>Alteraurantiacibacter</taxon>
    </lineage>
</organism>
<proteinExistence type="predicted"/>
<protein>
    <submittedName>
        <fullName evidence="1">Uncharacterized protein</fullName>
    </submittedName>
</protein>
<keyword evidence="2" id="KW-1185">Reference proteome</keyword>
<dbReference type="EMBL" id="JBHRST010000001">
    <property type="protein sequence ID" value="MFC3096226.1"/>
    <property type="molecule type" value="Genomic_DNA"/>
</dbReference>
<comment type="caution">
    <text evidence="1">The sequence shown here is derived from an EMBL/GenBank/DDBJ whole genome shotgun (WGS) entry which is preliminary data.</text>
</comment>
<name>A0ABV7E3P7_9SPHN</name>
<reference evidence="2" key="1">
    <citation type="journal article" date="2019" name="Int. J. Syst. Evol. Microbiol.">
        <title>The Global Catalogue of Microorganisms (GCM) 10K type strain sequencing project: providing services to taxonomists for standard genome sequencing and annotation.</title>
        <authorList>
            <consortium name="The Broad Institute Genomics Platform"/>
            <consortium name="The Broad Institute Genome Sequencing Center for Infectious Disease"/>
            <person name="Wu L."/>
            <person name="Ma J."/>
        </authorList>
    </citation>
    <scope>NUCLEOTIDE SEQUENCE [LARGE SCALE GENOMIC DNA]</scope>
    <source>
        <strain evidence="2">KCTC 52607</strain>
    </source>
</reference>
<dbReference type="RefSeq" id="WP_377922495.1">
    <property type="nucleotide sequence ID" value="NZ_JBHRST010000001.1"/>
</dbReference>